<dbReference type="OrthoDB" id="4870839at2759"/>
<feature type="compositionally biased region" description="Polar residues" evidence="1">
    <location>
        <begin position="25"/>
        <end position="36"/>
    </location>
</feature>
<organism evidence="2 3">
    <name type="scientific">Cordyceps confragosa</name>
    <name type="common">Lecanicillium lecanii</name>
    <dbReference type="NCBI Taxonomy" id="2714763"/>
    <lineage>
        <taxon>Eukaryota</taxon>
        <taxon>Fungi</taxon>
        <taxon>Dikarya</taxon>
        <taxon>Ascomycota</taxon>
        <taxon>Pezizomycotina</taxon>
        <taxon>Sordariomycetes</taxon>
        <taxon>Hypocreomycetidae</taxon>
        <taxon>Hypocreales</taxon>
        <taxon>Cordycipitaceae</taxon>
        <taxon>Akanthomyces</taxon>
    </lineage>
</organism>
<accession>A0A179IUC4</accession>
<evidence type="ECO:0000256" key="1">
    <source>
        <dbReference type="SAM" id="MobiDB-lite"/>
    </source>
</evidence>
<reference evidence="2 3" key="1">
    <citation type="submission" date="2016-03" db="EMBL/GenBank/DDBJ databases">
        <title>Fine-scale spatial genetic structure of a fungal parasite of coffee scale insects.</title>
        <authorList>
            <person name="Jackson D."/>
            <person name="Zemenick K.A."/>
            <person name="Malloure B."/>
            <person name="Quandt C.A."/>
            <person name="James T.Y."/>
        </authorList>
    </citation>
    <scope>NUCLEOTIDE SEQUENCE [LARGE SCALE GENOMIC DNA]</scope>
    <source>
        <strain evidence="2 3">UM487</strain>
    </source>
</reference>
<feature type="region of interest" description="Disordered" evidence="1">
    <location>
        <begin position="68"/>
        <end position="141"/>
    </location>
</feature>
<sequence length="165" mass="16398">MKFALLSLPAAVSAVAPREPPPLNSNPVQTGGETTPTQSLTILPIVSVTDLPTTTSSDKVTLPILTSPFTHSTHTLPPSTPAPTSLPTNSNGSTYSSPYNSTTSAITTHESTTSSETVPTESSTSASGNSGSQASGSQTSGSQTTVATANVLAGIAAIAGLVMAA</sequence>
<keyword evidence="3" id="KW-1185">Reference proteome</keyword>
<protein>
    <submittedName>
        <fullName evidence="2">Uncharacterized protein</fullName>
    </submittedName>
</protein>
<comment type="caution">
    <text evidence="2">The sequence shown here is derived from an EMBL/GenBank/DDBJ whole genome shotgun (WGS) entry which is preliminary data.</text>
</comment>
<evidence type="ECO:0000313" key="3">
    <source>
        <dbReference type="Proteomes" id="UP000243081"/>
    </source>
</evidence>
<dbReference type="EMBL" id="LUKN01000013">
    <property type="protein sequence ID" value="OAR05943.1"/>
    <property type="molecule type" value="Genomic_DNA"/>
</dbReference>
<name>A0A179IUC4_CORDF</name>
<feature type="region of interest" description="Disordered" evidence="1">
    <location>
        <begin position="16"/>
        <end position="36"/>
    </location>
</feature>
<dbReference type="OMA" id="SAITTHE"/>
<gene>
    <name evidence="2" type="ORF">LLEC1_07228</name>
</gene>
<proteinExistence type="predicted"/>
<dbReference type="Proteomes" id="UP000243081">
    <property type="component" value="Unassembled WGS sequence"/>
</dbReference>
<dbReference type="AlphaFoldDB" id="A0A179IUC4"/>
<evidence type="ECO:0000313" key="2">
    <source>
        <dbReference type="EMBL" id="OAR05943.1"/>
    </source>
</evidence>